<evidence type="ECO:0000313" key="2">
    <source>
        <dbReference type="EMBL" id="EEH60420.1"/>
    </source>
</evidence>
<feature type="compositionally biased region" description="Low complexity" evidence="1">
    <location>
        <begin position="18"/>
        <end position="44"/>
    </location>
</feature>
<name>C1MIP7_MICPC</name>
<dbReference type="AlphaFoldDB" id="C1MIP7"/>
<dbReference type="OrthoDB" id="510159at2759"/>
<dbReference type="RefSeq" id="XP_003055168.1">
    <property type="nucleotide sequence ID" value="XM_003055122.1"/>
</dbReference>
<dbReference type="EMBL" id="GG663735">
    <property type="protein sequence ID" value="EEH60420.1"/>
    <property type="molecule type" value="Genomic_DNA"/>
</dbReference>
<dbReference type="GeneID" id="9680278"/>
<dbReference type="OMA" id="QSERNYR"/>
<keyword evidence="3" id="KW-1185">Reference proteome</keyword>
<evidence type="ECO:0000256" key="1">
    <source>
        <dbReference type="SAM" id="MobiDB-lite"/>
    </source>
</evidence>
<dbReference type="KEGG" id="mpp:MICPUCDRAFT_61679"/>
<dbReference type="eggNOG" id="ENOG502S4AI">
    <property type="taxonomic scope" value="Eukaryota"/>
</dbReference>
<accession>C1MIP7</accession>
<organism evidence="3">
    <name type="scientific">Micromonas pusilla (strain CCMP1545)</name>
    <name type="common">Picoplanktonic green alga</name>
    <dbReference type="NCBI Taxonomy" id="564608"/>
    <lineage>
        <taxon>Eukaryota</taxon>
        <taxon>Viridiplantae</taxon>
        <taxon>Chlorophyta</taxon>
        <taxon>Mamiellophyceae</taxon>
        <taxon>Mamiellales</taxon>
        <taxon>Mamiellaceae</taxon>
        <taxon>Micromonas</taxon>
    </lineage>
</organism>
<sequence length="451" mass="48263">MSSAASVAASAAATTAARAAACRPRATATSASSSSSSSSSSNPSRSRRIRAPPPRASRSPSAYFVDVTDADPGVKLAPFEPGMRDATVFGVSHMTNAHEAAEHILVNAPASVVVETGLCKEHGAARGTTFKFDEIFTAIEIGGAKATAEESLQFITRVAHQLRLEERPLHKSPFWQSMKTQLPAEPLVYAAAFAVDARLVFGDRPKETTYRRLLSCPTLAELDETFGNQSERNYRLLLPEDHPLAAVPPMPAHDKFEQICIHERDEILTHTIRLEASNAEGAGEVVAVLGADHVPGVEKRWRSFVDGSATPPTPDEIDALNTAPDTAEDDIGVRLAIMQRLLGLRCTESLVNDANAALDADLDALKGEDIIAFNATSEIYGAARMLLACVNDRDVFDAVIGGRGGCDFGDVLSPMRDVRPMNGGKGWSEEALLWLRTASGVDFSALAAEER</sequence>
<gene>
    <name evidence="2" type="ORF">MICPUCDRAFT_61679</name>
</gene>
<feature type="region of interest" description="Disordered" evidence="1">
    <location>
        <begin position="18"/>
        <end position="61"/>
    </location>
</feature>
<dbReference type="Proteomes" id="UP000001876">
    <property type="component" value="Unassembled WGS sequence"/>
</dbReference>
<evidence type="ECO:0000313" key="3">
    <source>
        <dbReference type="Proteomes" id="UP000001876"/>
    </source>
</evidence>
<protein>
    <submittedName>
        <fullName evidence="2">Predicted protein</fullName>
    </submittedName>
</protein>
<proteinExistence type="predicted"/>
<reference evidence="2 3" key="1">
    <citation type="journal article" date="2009" name="Science">
        <title>Green evolution and dynamic adaptations revealed by genomes of the marine picoeukaryotes Micromonas.</title>
        <authorList>
            <person name="Worden A.Z."/>
            <person name="Lee J.H."/>
            <person name="Mock T."/>
            <person name="Rouze P."/>
            <person name="Simmons M.P."/>
            <person name="Aerts A.L."/>
            <person name="Allen A.E."/>
            <person name="Cuvelier M.L."/>
            <person name="Derelle E."/>
            <person name="Everett M.V."/>
            <person name="Foulon E."/>
            <person name="Grimwood J."/>
            <person name="Gundlach H."/>
            <person name="Henrissat B."/>
            <person name="Napoli C."/>
            <person name="McDonald S.M."/>
            <person name="Parker M.S."/>
            <person name="Rombauts S."/>
            <person name="Salamov A."/>
            <person name="Von Dassow P."/>
            <person name="Badger J.H."/>
            <person name="Coutinho P.M."/>
            <person name="Demir E."/>
            <person name="Dubchak I."/>
            <person name="Gentemann C."/>
            <person name="Eikrem W."/>
            <person name="Gready J.E."/>
            <person name="John U."/>
            <person name="Lanier W."/>
            <person name="Lindquist E.A."/>
            <person name="Lucas S."/>
            <person name="Mayer K.F."/>
            <person name="Moreau H."/>
            <person name="Not F."/>
            <person name="Otillar R."/>
            <person name="Panaud O."/>
            <person name="Pangilinan J."/>
            <person name="Paulsen I."/>
            <person name="Piegu B."/>
            <person name="Poliakov A."/>
            <person name="Robbens S."/>
            <person name="Schmutz J."/>
            <person name="Toulza E."/>
            <person name="Wyss T."/>
            <person name="Zelensky A."/>
            <person name="Zhou K."/>
            <person name="Armbrust E.V."/>
            <person name="Bhattacharya D."/>
            <person name="Goodenough U.W."/>
            <person name="Van de Peer Y."/>
            <person name="Grigoriev I.V."/>
        </authorList>
    </citation>
    <scope>NUCLEOTIDE SEQUENCE [LARGE SCALE GENOMIC DNA]</scope>
    <source>
        <strain evidence="2 3">CCMP1545</strain>
    </source>
</reference>